<evidence type="ECO:0000313" key="2">
    <source>
        <dbReference type="EMBL" id="SDH60383.1"/>
    </source>
</evidence>
<accession>A0A1G8DRR8</accession>
<dbReference type="GO" id="GO:0019684">
    <property type="term" value="P:photosynthesis, light reaction"/>
    <property type="evidence" value="ECO:0007669"/>
    <property type="project" value="InterPro"/>
</dbReference>
<dbReference type="OrthoDB" id="3712018at2"/>
<reference evidence="3" key="1">
    <citation type="submission" date="2016-10" db="EMBL/GenBank/DDBJ databases">
        <authorList>
            <person name="Varghese N."/>
            <person name="Submissions S."/>
        </authorList>
    </citation>
    <scope>NUCLEOTIDE SEQUENCE [LARGE SCALE GENOMIC DNA]</scope>
    <source>
        <strain evidence="3">DSM 22002</strain>
    </source>
</reference>
<dbReference type="Proteomes" id="UP000198822">
    <property type="component" value="Chromosome I"/>
</dbReference>
<dbReference type="AlphaFoldDB" id="A0A1G8DRR8"/>
<dbReference type="EMBL" id="LT629695">
    <property type="protein sequence ID" value="SDH60383.1"/>
    <property type="molecule type" value="Genomic_DNA"/>
</dbReference>
<dbReference type="GO" id="GO:0030077">
    <property type="term" value="C:plasma membrane light-harvesting complex"/>
    <property type="evidence" value="ECO:0007669"/>
    <property type="project" value="InterPro"/>
</dbReference>
<dbReference type="STRING" id="399736.SAMN04489720_1752"/>
<dbReference type="Gene3D" id="3.90.50.10">
    <property type="entry name" value="Photosynthetic Reaction Center, subunit H, domain 2"/>
    <property type="match status" value="1"/>
</dbReference>
<dbReference type="RefSeq" id="WP_092504244.1">
    <property type="nucleotide sequence ID" value="NZ_LT629695.1"/>
</dbReference>
<evidence type="ECO:0000313" key="3">
    <source>
        <dbReference type="Proteomes" id="UP000198822"/>
    </source>
</evidence>
<feature type="domain" description="PRC-barrel" evidence="1">
    <location>
        <begin position="5"/>
        <end position="79"/>
    </location>
</feature>
<name>A0A1G8DRR8_9MICO</name>
<sequence>MFEAASIRDWIGSNVVDPSGDTIGPLESIYFDTATETPAFAAVRTGILGRYRLRFVPLDGATVTPKHLNVVHDKKLVKDAPSIDTDGELEAALEPEVYAHYGLPYVTGSGGERRLGRR</sequence>
<organism evidence="2 3">
    <name type="scientific">Agrococcus jejuensis</name>
    <dbReference type="NCBI Taxonomy" id="399736"/>
    <lineage>
        <taxon>Bacteria</taxon>
        <taxon>Bacillati</taxon>
        <taxon>Actinomycetota</taxon>
        <taxon>Actinomycetes</taxon>
        <taxon>Micrococcales</taxon>
        <taxon>Microbacteriaceae</taxon>
        <taxon>Agrococcus</taxon>
    </lineage>
</organism>
<dbReference type="SUPFAM" id="SSF50346">
    <property type="entry name" value="PRC-barrel domain"/>
    <property type="match status" value="1"/>
</dbReference>
<gene>
    <name evidence="2" type="ORF">SAMN04489720_1752</name>
</gene>
<keyword evidence="3" id="KW-1185">Reference proteome</keyword>
<protein>
    <recommendedName>
        <fullName evidence="1">PRC-barrel domain-containing protein</fullName>
    </recommendedName>
</protein>
<dbReference type="InterPro" id="IPR011033">
    <property type="entry name" value="PRC_barrel-like_sf"/>
</dbReference>
<dbReference type="InterPro" id="IPR027275">
    <property type="entry name" value="PRC-brl_dom"/>
</dbReference>
<evidence type="ECO:0000259" key="1">
    <source>
        <dbReference type="Pfam" id="PF05239"/>
    </source>
</evidence>
<dbReference type="InterPro" id="IPR014747">
    <property type="entry name" value="Bac_photo_RC_H_C"/>
</dbReference>
<dbReference type="Pfam" id="PF05239">
    <property type="entry name" value="PRC"/>
    <property type="match status" value="1"/>
</dbReference>
<proteinExistence type="predicted"/>